<evidence type="ECO:0000313" key="2">
    <source>
        <dbReference type="EMBL" id="OJJ03767.1"/>
    </source>
</evidence>
<accession>A0A1L9PQG2</accession>
<sequence length="387" mass="44280">MHLSSKYKYCSLELNWSESQQVIIGQISKILDKAVSISLSGGHWDESENWSVWNIKPRDISKEEAESLADYDEPLPEIKTFKSVKRDWLHEVEVRARLESAMKGFFDRYKLSTKAKAMIRELIDIARNRGHDQNSDDEADSGQPRPPPTLAVSDIRAYEVDYVFGLERNHNRKEVWHLDASEKRVIPKYLSQVLEDYKLAFGMAHQNETQVRTSVTALMFAILAEKKRQGLFQHQQEKSPDNSPSYNSIRWGVEDEFSAPWLYKEHRRVIRGTVDNILWYGNQEKMEGNTVVVVKTIGNLSAGLYEAISYMAILKQLRKQAGCPTTAVYGIATDNDDWYFIRICPRDTLSYKSVGWGNEAEAVSYLHKFMDYAAGLVSSSQSTGQCA</sequence>
<dbReference type="VEuPathDB" id="FungiDB:ASPVEDRAFT_43272"/>
<reference evidence="3" key="1">
    <citation type="journal article" date="2017" name="Genome Biol.">
        <title>Comparative genomics reveals high biological diversity and specific adaptations in the industrially and medically important fungal genus Aspergillus.</title>
        <authorList>
            <person name="de Vries R.P."/>
            <person name="Riley R."/>
            <person name="Wiebenga A."/>
            <person name="Aguilar-Osorio G."/>
            <person name="Amillis S."/>
            <person name="Uchima C.A."/>
            <person name="Anderluh G."/>
            <person name="Asadollahi M."/>
            <person name="Askin M."/>
            <person name="Barry K."/>
            <person name="Battaglia E."/>
            <person name="Bayram O."/>
            <person name="Benocci T."/>
            <person name="Braus-Stromeyer S.A."/>
            <person name="Caldana C."/>
            <person name="Canovas D."/>
            <person name="Cerqueira G.C."/>
            <person name="Chen F."/>
            <person name="Chen W."/>
            <person name="Choi C."/>
            <person name="Clum A."/>
            <person name="Dos Santos R.A."/>
            <person name="Damasio A.R."/>
            <person name="Diallinas G."/>
            <person name="Emri T."/>
            <person name="Fekete E."/>
            <person name="Flipphi M."/>
            <person name="Freyberg S."/>
            <person name="Gallo A."/>
            <person name="Gournas C."/>
            <person name="Habgood R."/>
            <person name="Hainaut M."/>
            <person name="Harispe M.L."/>
            <person name="Henrissat B."/>
            <person name="Hilden K.S."/>
            <person name="Hope R."/>
            <person name="Hossain A."/>
            <person name="Karabika E."/>
            <person name="Karaffa L."/>
            <person name="Karanyi Z."/>
            <person name="Krasevec N."/>
            <person name="Kuo A."/>
            <person name="Kusch H."/>
            <person name="LaButti K."/>
            <person name="Lagendijk E.L."/>
            <person name="Lapidus A."/>
            <person name="Levasseur A."/>
            <person name="Lindquist E."/>
            <person name="Lipzen A."/>
            <person name="Logrieco A.F."/>
            <person name="MacCabe A."/>
            <person name="Maekelae M.R."/>
            <person name="Malavazi I."/>
            <person name="Melin P."/>
            <person name="Meyer V."/>
            <person name="Mielnichuk N."/>
            <person name="Miskei M."/>
            <person name="Molnar A.P."/>
            <person name="Mule G."/>
            <person name="Ngan C.Y."/>
            <person name="Orejas M."/>
            <person name="Orosz E."/>
            <person name="Ouedraogo J.P."/>
            <person name="Overkamp K.M."/>
            <person name="Park H.-S."/>
            <person name="Perrone G."/>
            <person name="Piumi F."/>
            <person name="Punt P.J."/>
            <person name="Ram A.F."/>
            <person name="Ramon A."/>
            <person name="Rauscher S."/>
            <person name="Record E."/>
            <person name="Riano-Pachon D.M."/>
            <person name="Robert V."/>
            <person name="Roehrig J."/>
            <person name="Ruller R."/>
            <person name="Salamov A."/>
            <person name="Salih N.S."/>
            <person name="Samson R.A."/>
            <person name="Sandor E."/>
            <person name="Sanguinetti M."/>
            <person name="Schuetze T."/>
            <person name="Sepcic K."/>
            <person name="Shelest E."/>
            <person name="Sherlock G."/>
            <person name="Sophianopoulou V."/>
            <person name="Squina F.M."/>
            <person name="Sun H."/>
            <person name="Susca A."/>
            <person name="Todd R.B."/>
            <person name="Tsang A."/>
            <person name="Unkles S.E."/>
            <person name="van de Wiele N."/>
            <person name="van Rossen-Uffink D."/>
            <person name="Oliveira J.V."/>
            <person name="Vesth T.C."/>
            <person name="Visser J."/>
            <person name="Yu J.-H."/>
            <person name="Zhou M."/>
            <person name="Andersen M.R."/>
            <person name="Archer D.B."/>
            <person name="Baker S.E."/>
            <person name="Benoit I."/>
            <person name="Brakhage A.A."/>
            <person name="Braus G.H."/>
            <person name="Fischer R."/>
            <person name="Frisvad J.C."/>
            <person name="Goldman G.H."/>
            <person name="Houbraken J."/>
            <person name="Oakley B."/>
            <person name="Pocsi I."/>
            <person name="Scazzocchio C."/>
            <person name="Seiboth B."/>
            <person name="vanKuyk P.A."/>
            <person name="Wortman J."/>
            <person name="Dyer P.S."/>
            <person name="Grigoriev I.V."/>
        </authorList>
    </citation>
    <scope>NUCLEOTIDE SEQUENCE [LARGE SCALE GENOMIC DNA]</scope>
    <source>
        <strain evidence="3">CBS 583.65</strain>
    </source>
</reference>
<name>A0A1L9PQG2_ASPVE</name>
<dbReference type="STRING" id="1036611.A0A1L9PQG2"/>
<gene>
    <name evidence="2" type="ORF">ASPVEDRAFT_43272</name>
</gene>
<dbReference type="EMBL" id="KV878130">
    <property type="protein sequence ID" value="OJJ03767.1"/>
    <property type="molecule type" value="Genomic_DNA"/>
</dbReference>
<evidence type="ECO:0000313" key="3">
    <source>
        <dbReference type="Proteomes" id="UP000184073"/>
    </source>
</evidence>
<proteinExistence type="predicted"/>
<dbReference type="RefSeq" id="XP_040669529.1">
    <property type="nucleotide sequence ID" value="XM_040812780.1"/>
</dbReference>
<dbReference type="AlphaFoldDB" id="A0A1L9PQG2"/>
<dbReference type="Proteomes" id="UP000184073">
    <property type="component" value="Unassembled WGS sequence"/>
</dbReference>
<protein>
    <submittedName>
        <fullName evidence="2">Uncharacterized protein</fullName>
    </submittedName>
</protein>
<dbReference type="GeneID" id="63728291"/>
<evidence type="ECO:0000256" key="1">
    <source>
        <dbReference type="SAM" id="MobiDB-lite"/>
    </source>
</evidence>
<keyword evidence="3" id="KW-1185">Reference proteome</keyword>
<feature type="region of interest" description="Disordered" evidence="1">
    <location>
        <begin position="129"/>
        <end position="150"/>
    </location>
</feature>
<dbReference type="OrthoDB" id="4482874at2759"/>
<organism evidence="2 3">
    <name type="scientific">Aspergillus versicolor CBS 583.65</name>
    <dbReference type="NCBI Taxonomy" id="1036611"/>
    <lineage>
        <taxon>Eukaryota</taxon>
        <taxon>Fungi</taxon>
        <taxon>Dikarya</taxon>
        <taxon>Ascomycota</taxon>
        <taxon>Pezizomycotina</taxon>
        <taxon>Eurotiomycetes</taxon>
        <taxon>Eurotiomycetidae</taxon>
        <taxon>Eurotiales</taxon>
        <taxon>Aspergillaceae</taxon>
        <taxon>Aspergillus</taxon>
        <taxon>Aspergillus subgen. Nidulantes</taxon>
    </lineage>
</organism>